<dbReference type="Ensembl" id="ENSLLET00000001528.1">
    <property type="protein sequence ID" value="ENSLLEP00000001455.1"/>
    <property type="gene ID" value="ENSLLEG00000000951.1"/>
</dbReference>
<dbReference type="Proteomes" id="UP000694569">
    <property type="component" value="Unplaced"/>
</dbReference>
<accession>A0A8C5LML3</accession>
<protein>
    <submittedName>
        <fullName evidence="2">Uncharacterized protein</fullName>
    </submittedName>
</protein>
<proteinExistence type="predicted"/>
<name>A0A8C5LML3_9ANUR</name>
<keyword evidence="3" id="KW-1185">Reference proteome</keyword>
<evidence type="ECO:0000313" key="3">
    <source>
        <dbReference type="Proteomes" id="UP000694569"/>
    </source>
</evidence>
<organism evidence="2 3">
    <name type="scientific">Leptobrachium leishanense</name>
    <name type="common">Leishan spiny toad</name>
    <dbReference type="NCBI Taxonomy" id="445787"/>
    <lineage>
        <taxon>Eukaryota</taxon>
        <taxon>Metazoa</taxon>
        <taxon>Chordata</taxon>
        <taxon>Craniata</taxon>
        <taxon>Vertebrata</taxon>
        <taxon>Euteleostomi</taxon>
        <taxon>Amphibia</taxon>
        <taxon>Batrachia</taxon>
        <taxon>Anura</taxon>
        <taxon>Pelobatoidea</taxon>
        <taxon>Megophryidae</taxon>
        <taxon>Leptobrachium</taxon>
    </lineage>
</organism>
<reference evidence="2" key="1">
    <citation type="submission" date="2025-08" db="UniProtKB">
        <authorList>
            <consortium name="Ensembl"/>
        </authorList>
    </citation>
    <scope>IDENTIFICATION</scope>
</reference>
<evidence type="ECO:0000313" key="2">
    <source>
        <dbReference type="Ensembl" id="ENSLLEP00000001455.1"/>
    </source>
</evidence>
<feature type="compositionally biased region" description="Basic and acidic residues" evidence="1">
    <location>
        <begin position="22"/>
        <end position="33"/>
    </location>
</feature>
<feature type="region of interest" description="Disordered" evidence="1">
    <location>
        <begin position="1"/>
        <end position="40"/>
    </location>
</feature>
<feature type="compositionally biased region" description="Basic residues" evidence="1">
    <location>
        <begin position="8"/>
        <end position="18"/>
    </location>
</feature>
<reference evidence="2" key="2">
    <citation type="submission" date="2025-09" db="UniProtKB">
        <authorList>
            <consortium name="Ensembl"/>
        </authorList>
    </citation>
    <scope>IDENTIFICATION</scope>
</reference>
<evidence type="ECO:0000256" key="1">
    <source>
        <dbReference type="SAM" id="MobiDB-lite"/>
    </source>
</evidence>
<dbReference type="AlphaFoldDB" id="A0A8C5LML3"/>
<sequence>MTPVVRGSSRKLGRHPRCRPAPGEDRDTNRDPAPKGLKAGTVLKGRLCPSKPCLPLAAGPRQSVPFRHHLLHLRWTPAIPADCCLLLWMKVTTGALKLDLWCQLGPSHRKPL</sequence>